<sequence length="948" mass="102502">MPTASSKRATPARKKAKLDVATGDASTSSDADKPVAYAADTVIENATAQPNVAAGSSTTKPTRARATRAAAARPNYRELPAEEETAKPGTTDVSADASAANSSATEERLQSTPPPPHATPAPSTPLPQFKTPAAPRPSVPRSAKGKAKAKLEEDDDYDDDDDGPSSGKTPDVEVYTHEGPLSALNRIQMKTQKPRSLRPLWLQGVYHPPFFGVPPSSLVAYFSNEDAGSQPDEVRKREVGKALSWPTDGHVKTWLDPSAYALIKKQLLKFWFGQVGWVPKEGVYDWGWWPGKAFGWKQNVEMSERARDAKAKLLSNSSATSAAIVRRNQPGWPFVQPWIDAQLHTLKLLSSKDAKPFMQDTTTPQQAPLRHPTTVMKLAVPELTMRSRLKQSVVRDSPKTPSRAKTTTKANSGGAGADREAADEDEEAAAAADEDEEAIAALDANQEPVNLSDPKFADIPNLGFEEKGSICGDVLHVSIGPTDQEVPVQIPKGTAKRLDSLGVVPDEGHVMNVGGHVYALDWVPVPVHLNTGKEYFVVSAANSQAPLTMIGAKEERPAKASLQIWSVAPDGTQGEEKKDKGEARLEMVVCHDIGTAYKLAWCPIGYDYADGGKQDQGKDATAPRRLGLLAGCFADGSLSVFSVPHPELLSRRGKSSSQEPVYVQLEPILTLTHPQQTATSLAWAGGELLAFGGSRGWLGVFNIGRILRSSHSANLPPMPDHVVRAHRSAITDLTFVLLPTINSDGVAQHSSLPRTIFSVSLDGLTCLSDLVRCEAKSVERSRTIHHCCAFSSFSGGSLLHEHADGSLAHYSLRPEEMLRSRTVTHTPSRITSMDASPFHPMVAVGTAHGEVKVANALRTLRRSQRNHLAVWQQVLDRGTGELKVRTHLLPEIANKAEAREWHVGAWSGVLAVTAVRWNRNLRAARLMLSGTRVGLVVVGEVRPPWEEG</sequence>
<dbReference type="RefSeq" id="XP_012188982.1">
    <property type="nucleotide sequence ID" value="XM_012333592.1"/>
</dbReference>
<name>R9PBF9_PSEHS</name>
<feature type="compositionally biased region" description="Low complexity" evidence="4">
    <location>
        <begin position="94"/>
        <end position="104"/>
    </location>
</feature>
<dbReference type="GO" id="GO:0006383">
    <property type="term" value="P:transcription by RNA polymerase III"/>
    <property type="evidence" value="ECO:0007669"/>
    <property type="project" value="TreeGrafter"/>
</dbReference>
<dbReference type="GO" id="GO:0000127">
    <property type="term" value="C:transcription factor TFIIIC complex"/>
    <property type="evidence" value="ECO:0007669"/>
    <property type="project" value="TreeGrafter"/>
</dbReference>
<dbReference type="Gene3D" id="2.130.10.10">
    <property type="entry name" value="YVTN repeat-like/Quinoprotein amine dehydrogenase"/>
    <property type="match status" value="1"/>
</dbReference>
<dbReference type="PANTHER" id="PTHR15052:SF2">
    <property type="entry name" value="GENERAL TRANSCRIPTION FACTOR 3C POLYPEPTIDE 2"/>
    <property type="match status" value="1"/>
</dbReference>
<organism evidence="5 6">
    <name type="scientific">Pseudozyma hubeiensis (strain SY62)</name>
    <name type="common">Yeast</name>
    <dbReference type="NCBI Taxonomy" id="1305764"/>
    <lineage>
        <taxon>Eukaryota</taxon>
        <taxon>Fungi</taxon>
        <taxon>Dikarya</taxon>
        <taxon>Basidiomycota</taxon>
        <taxon>Ustilaginomycotina</taxon>
        <taxon>Ustilaginomycetes</taxon>
        <taxon>Ustilaginales</taxon>
        <taxon>Ustilaginaceae</taxon>
        <taxon>Pseudozyma</taxon>
    </lineage>
</organism>
<evidence type="ECO:0000256" key="3">
    <source>
        <dbReference type="ARBA" id="ARBA00023242"/>
    </source>
</evidence>
<reference evidence="6" key="1">
    <citation type="journal article" date="2013" name="Genome Announc.">
        <title>Draft genome sequence of the basidiomycetous yeast-like fungus Pseudozyma hubeiensis SY62, which produces an abundant amount of the biosurfactant mannosylerythritol lipids.</title>
        <authorList>
            <person name="Konishi M."/>
            <person name="Hatada Y."/>
            <person name="Horiuchi J."/>
        </authorList>
    </citation>
    <scope>NUCLEOTIDE SEQUENCE [LARGE SCALE GENOMIC DNA]</scope>
    <source>
        <strain evidence="6">SY62</strain>
    </source>
</reference>
<dbReference type="InterPro" id="IPR052416">
    <property type="entry name" value="GTF3C_component"/>
</dbReference>
<feature type="compositionally biased region" description="Polar residues" evidence="4">
    <location>
        <begin position="399"/>
        <end position="411"/>
    </location>
</feature>
<dbReference type="EMBL" id="DF238793">
    <property type="protein sequence ID" value="GAC95395.1"/>
    <property type="molecule type" value="Genomic_DNA"/>
</dbReference>
<keyword evidence="3" id="KW-0539">Nucleus</keyword>
<feature type="compositionally biased region" description="Polar residues" evidence="4">
    <location>
        <begin position="44"/>
        <end position="61"/>
    </location>
</feature>
<proteinExistence type="predicted"/>
<dbReference type="GO" id="GO:0005634">
    <property type="term" value="C:nucleus"/>
    <property type="evidence" value="ECO:0007669"/>
    <property type="project" value="UniProtKB-SubCell"/>
</dbReference>
<evidence type="ECO:0000256" key="4">
    <source>
        <dbReference type="SAM" id="MobiDB-lite"/>
    </source>
</evidence>
<evidence type="ECO:0000313" key="6">
    <source>
        <dbReference type="Proteomes" id="UP000014071"/>
    </source>
</evidence>
<feature type="compositionally biased region" description="Acidic residues" evidence="4">
    <location>
        <begin position="421"/>
        <end position="435"/>
    </location>
</feature>
<accession>R9PBF9</accession>
<dbReference type="AlphaFoldDB" id="R9PBF9"/>
<comment type="subcellular location">
    <subcellularLocation>
        <location evidence="1">Nucleus</location>
    </subcellularLocation>
</comment>
<feature type="compositionally biased region" description="Pro residues" evidence="4">
    <location>
        <begin position="112"/>
        <end position="125"/>
    </location>
</feature>
<dbReference type="InterPro" id="IPR036322">
    <property type="entry name" value="WD40_repeat_dom_sf"/>
</dbReference>
<feature type="region of interest" description="Disordered" evidence="4">
    <location>
        <begin position="387"/>
        <end position="435"/>
    </location>
</feature>
<feature type="region of interest" description="Disordered" evidence="4">
    <location>
        <begin position="1"/>
        <end position="177"/>
    </location>
</feature>
<dbReference type="Proteomes" id="UP000014071">
    <property type="component" value="Unassembled WGS sequence"/>
</dbReference>
<dbReference type="HOGENOM" id="CLU_333687_0_0_1"/>
<protein>
    <submittedName>
        <fullName evidence="5">Uncharacterized protein</fullName>
    </submittedName>
</protein>
<dbReference type="OrthoDB" id="4703at2759"/>
<dbReference type="STRING" id="1305764.R9PBF9"/>
<gene>
    <name evidence="5" type="ORF">PHSY_002970</name>
</gene>
<feature type="compositionally biased region" description="Acidic residues" evidence="4">
    <location>
        <begin position="152"/>
        <end position="163"/>
    </location>
</feature>
<evidence type="ECO:0000313" key="5">
    <source>
        <dbReference type="EMBL" id="GAC95395.1"/>
    </source>
</evidence>
<keyword evidence="2" id="KW-0804">Transcription</keyword>
<dbReference type="PANTHER" id="PTHR15052">
    <property type="entry name" value="RNA POLYMERASE III TRANSCRIPTION INITIATION FACTOR COMPLEX SUBUNIT"/>
    <property type="match status" value="1"/>
</dbReference>
<dbReference type="SUPFAM" id="SSF50978">
    <property type="entry name" value="WD40 repeat-like"/>
    <property type="match status" value="1"/>
</dbReference>
<feature type="compositionally biased region" description="Basic and acidic residues" evidence="4">
    <location>
        <begin position="75"/>
        <end position="86"/>
    </location>
</feature>
<dbReference type="GeneID" id="24108261"/>
<dbReference type="eggNOG" id="ENOG502RAA6">
    <property type="taxonomic scope" value="Eukaryota"/>
</dbReference>
<evidence type="ECO:0000256" key="1">
    <source>
        <dbReference type="ARBA" id="ARBA00004123"/>
    </source>
</evidence>
<keyword evidence="6" id="KW-1185">Reference proteome</keyword>
<evidence type="ECO:0000256" key="2">
    <source>
        <dbReference type="ARBA" id="ARBA00023163"/>
    </source>
</evidence>
<dbReference type="InterPro" id="IPR015943">
    <property type="entry name" value="WD40/YVTN_repeat-like_dom_sf"/>
</dbReference>